<reference evidence="3" key="1">
    <citation type="submission" date="2017-02" db="UniProtKB">
        <authorList>
            <consortium name="WormBaseParasite"/>
        </authorList>
    </citation>
    <scope>IDENTIFICATION</scope>
</reference>
<evidence type="ECO:0000313" key="2">
    <source>
        <dbReference type="Proteomes" id="UP000036681"/>
    </source>
</evidence>
<keyword evidence="2" id="KW-1185">Reference proteome</keyword>
<feature type="chain" id="PRO_5005657167" evidence="1">
    <location>
        <begin position="24"/>
        <end position="93"/>
    </location>
</feature>
<name>A0A0M3IGN8_ASCLU</name>
<accession>A0A0M3IGN8</accession>
<dbReference type="WBParaSite" id="ALUE_0001749101-mRNA-1">
    <property type="protein sequence ID" value="ALUE_0001749101-mRNA-1"/>
    <property type="gene ID" value="ALUE_0001749101"/>
</dbReference>
<evidence type="ECO:0000313" key="3">
    <source>
        <dbReference type="WBParaSite" id="ALUE_0001749101-mRNA-1"/>
    </source>
</evidence>
<dbReference type="AlphaFoldDB" id="A0A0M3IGN8"/>
<evidence type="ECO:0000256" key="1">
    <source>
        <dbReference type="SAM" id="SignalP"/>
    </source>
</evidence>
<dbReference type="Proteomes" id="UP000036681">
    <property type="component" value="Unplaced"/>
</dbReference>
<organism evidence="2 3">
    <name type="scientific">Ascaris lumbricoides</name>
    <name type="common">Giant roundworm</name>
    <dbReference type="NCBI Taxonomy" id="6252"/>
    <lineage>
        <taxon>Eukaryota</taxon>
        <taxon>Metazoa</taxon>
        <taxon>Ecdysozoa</taxon>
        <taxon>Nematoda</taxon>
        <taxon>Chromadorea</taxon>
        <taxon>Rhabditida</taxon>
        <taxon>Spirurina</taxon>
        <taxon>Ascaridomorpha</taxon>
        <taxon>Ascaridoidea</taxon>
        <taxon>Ascarididae</taxon>
        <taxon>Ascaris</taxon>
    </lineage>
</organism>
<keyword evidence="1" id="KW-0732">Signal</keyword>
<feature type="signal peptide" evidence="1">
    <location>
        <begin position="1"/>
        <end position="23"/>
    </location>
</feature>
<sequence length="93" mass="10099">MCRSAIGLVTAALIGLCSKAVQSDLDSSEGYFTSLKDSPLDTVYSATNGLRSWHDDPYSFDPFAPVDLRAKRPSFHDRAAVSSGKLNSMRDVN</sequence>
<protein>
    <submittedName>
        <fullName evidence="3">Secreted protein</fullName>
    </submittedName>
</protein>
<proteinExistence type="predicted"/>